<evidence type="ECO:0000259" key="2">
    <source>
        <dbReference type="Pfam" id="PF07811"/>
    </source>
</evidence>
<keyword evidence="4" id="KW-1185">Reference proteome</keyword>
<name>A0A4R2T066_9PAST</name>
<evidence type="ECO:0000256" key="1">
    <source>
        <dbReference type="SAM" id="Phobius"/>
    </source>
</evidence>
<reference evidence="3 4" key="1">
    <citation type="submission" date="2019-03" db="EMBL/GenBank/DDBJ databases">
        <title>Genomic Encyclopedia of Type Strains, Phase IV (KMG-IV): sequencing the most valuable type-strain genomes for metagenomic binning, comparative biology and taxonomic classification.</title>
        <authorList>
            <person name="Goeker M."/>
        </authorList>
    </citation>
    <scope>NUCLEOTIDE SEQUENCE [LARGE SCALE GENOMIC DNA]</scope>
    <source>
        <strain evidence="3 4">DSM 28404</strain>
    </source>
</reference>
<gene>
    <name evidence="3" type="ORF">EDC44_11623</name>
</gene>
<dbReference type="AlphaFoldDB" id="A0A4R2T066"/>
<keyword evidence="1" id="KW-0812">Transmembrane</keyword>
<evidence type="ECO:0000313" key="4">
    <source>
        <dbReference type="Proteomes" id="UP000295763"/>
    </source>
</evidence>
<keyword evidence="1" id="KW-0472">Membrane</keyword>
<dbReference type="RefSeq" id="WP_131977284.1">
    <property type="nucleotide sequence ID" value="NZ_SLYB01000016.1"/>
</dbReference>
<proteinExistence type="predicted"/>
<keyword evidence="1" id="KW-1133">Transmembrane helix</keyword>
<sequence>MKKFLSNTKGVSTVEFSLTIAIYLFVVVLILEFCRLAITTAYWDLAITESVRIARSQQALEGNYENAFQEALKKQLVMQEKSPIGYLAAKAKNGPKVEVKYVDCDRGPQCITNLLNNKFREPKVENGILVSPNGMNATLAQYTLDYEYSFLIGLPFLPKSFTDSLLHRQFVVVQEYGRSLFNQQRNR</sequence>
<protein>
    <submittedName>
        <fullName evidence="3">Tight adherence protein E</fullName>
    </submittedName>
</protein>
<feature type="domain" description="TadE-like" evidence="2">
    <location>
        <begin position="10"/>
        <end position="52"/>
    </location>
</feature>
<dbReference type="InterPro" id="IPR012495">
    <property type="entry name" value="TadE-like_dom"/>
</dbReference>
<dbReference type="OrthoDB" id="6555614at2"/>
<feature type="transmembrane region" description="Helical" evidence="1">
    <location>
        <begin position="20"/>
        <end position="43"/>
    </location>
</feature>
<comment type="caution">
    <text evidence="3">The sequence shown here is derived from an EMBL/GenBank/DDBJ whole genome shotgun (WGS) entry which is preliminary data.</text>
</comment>
<dbReference type="Pfam" id="PF07811">
    <property type="entry name" value="TadE"/>
    <property type="match status" value="1"/>
</dbReference>
<dbReference type="Proteomes" id="UP000295763">
    <property type="component" value="Unassembled WGS sequence"/>
</dbReference>
<dbReference type="EMBL" id="SLYB01000016">
    <property type="protein sequence ID" value="TCP94661.1"/>
    <property type="molecule type" value="Genomic_DNA"/>
</dbReference>
<organism evidence="3 4">
    <name type="scientific">Cricetibacter osteomyelitidis</name>
    <dbReference type="NCBI Taxonomy" id="1521931"/>
    <lineage>
        <taxon>Bacteria</taxon>
        <taxon>Pseudomonadati</taxon>
        <taxon>Pseudomonadota</taxon>
        <taxon>Gammaproteobacteria</taxon>
        <taxon>Pasteurellales</taxon>
        <taxon>Pasteurellaceae</taxon>
        <taxon>Cricetibacter</taxon>
    </lineage>
</organism>
<accession>A0A4R2T066</accession>
<evidence type="ECO:0000313" key="3">
    <source>
        <dbReference type="EMBL" id="TCP94661.1"/>
    </source>
</evidence>